<evidence type="ECO:0000313" key="2">
    <source>
        <dbReference type="EMBL" id="KAK7485495.1"/>
    </source>
</evidence>
<dbReference type="Proteomes" id="UP001519460">
    <property type="component" value="Unassembled WGS sequence"/>
</dbReference>
<keyword evidence="3" id="KW-1185">Reference proteome</keyword>
<dbReference type="EMBL" id="JACVVK020000194">
    <property type="protein sequence ID" value="KAK7485495.1"/>
    <property type="molecule type" value="Genomic_DNA"/>
</dbReference>
<evidence type="ECO:0000256" key="1">
    <source>
        <dbReference type="SAM" id="MobiDB-lite"/>
    </source>
</evidence>
<protein>
    <submittedName>
        <fullName evidence="2">Uncharacterized protein</fullName>
    </submittedName>
</protein>
<name>A0ABD0KEV4_9CAEN</name>
<feature type="compositionally biased region" description="Low complexity" evidence="1">
    <location>
        <begin position="57"/>
        <end position="87"/>
    </location>
</feature>
<sequence>MDVADSARRSSIALGNIPIRITVTAPDTETESTAVINEVTALSNTSVHPRGSLLSALSSRSAESTKSKSLQSLESSSESSQPSVSSSFTNFRDGYKDYKLMDQME</sequence>
<accession>A0ABD0KEV4</accession>
<proteinExistence type="predicted"/>
<evidence type="ECO:0000313" key="3">
    <source>
        <dbReference type="Proteomes" id="UP001519460"/>
    </source>
</evidence>
<dbReference type="AlphaFoldDB" id="A0ABD0KEV4"/>
<comment type="caution">
    <text evidence="2">The sequence shown here is derived from an EMBL/GenBank/DDBJ whole genome shotgun (WGS) entry which is preliminary data.</text>
</comment>
<feature type="region of interest" description="Disordered" evidence="1">
    <location>
        <begin position="57"/>
        <end position="91"/>
    </location>
</feature>
<gene>
    <name evidence="2" type="ORF">BaRGS_00023305</name>
</gene>
<organism evidence="2 3">
    <name type="scientific">Batillaria attramentaria</name>
    <dbReference type="NCBI Taxonomy" id="370345"/>
    <lineage>
        <taxon>Eukaryota</taxon>
        <taxon>Metazoa</taxon>
        <taxon>Spiralia</taxon>
        <taxon>Lophotrochozoa</taxon>
        <taxon>Mollusca</taxon>
        <taxon>Gastropoda</taxon>
        <taxon>Caenogastropoda</taxon>
        <taxon>Sorbeoconcha</taxon>
        <taxon>Cerithioidea</taxon>
        <taxon>Batillariidae</taxon>
        <taxon>Batillaria</taxon>
    </lineage>
</organism>
<reference evidence="2 3" key="1">
    <citation type="journal article" date="2023" name="Sci. Data">
        <title>Genome assembly of the Korean intertidal mud-creeper Batillaria attramentaria.</title>
        <authorList>
            <person name="Patra A.K."/>
            <person name="Ho P.T."/>
            <person name="Jun S."/>
            <person name="Lee S.J."/>
            <person name="Kim Y."/>
            <person name="Won Y.J."/>
        </authorList>
    </citation>
    <scope>NUCLEOTIDE SEQUENCE [LARGE SCALE GENOMIC DNA]</scope>
    <source>
        <strain evidence="2">Wonlab-2016</strain>
    </source>
</reference>